<name>A0AAE1AZH2_9GAST</name>
<dbReference type="EMBL" id="JAWDGP010000819">
    <property type="protein sequence ID" value="KAK3796989.1"/>
    <property type="molecule type" value="Genomic_DNA"/>
</dbReference>
<reference evidence="1" key="1">
    <citation type="journal article" date="2023" name="G3 (Bethesda)">
        <title>A reference genome for the long-term kleptoplast-retaining sea slug Elysia crispata morphotype clarki.</title>
        <authorList>
            <person name="Eastman K.E."/>
            <person name="Pendleton A.L."/>
            <person name="Shaikh M.A."/>
            <person name="Suttiyut T."/>
            <person name="Ogas R."/>
            <person name="Tomko P."/>
            <person name="Gavelis G."/>
            <person name="Widhalm J.R."/>
            <person name="Wisecaver J.H."/>
        </authorList>
    </citation>
    <scope>NUCLEOTIDE SEQUENCE</scope>
    <source>
        <strain evidence="1">ECLA1</strain>
    </source>
</reference>
<sequence length="69" mass="7260">MRFLRISPGSQLAGNELSLRSVEKTKLETRTVQLTPGTNISGSVSVSSSEMVLAGSPGVSSVLSYRPAH</sequence>
<protein>
    <submittedName>
        <fullName evidence="1">Uncharacterized protein</fullName>
    </submittedName>
</protein>
<gene>
    <name evidence="1" type="ORF">RRG08_055048</name>
</gene>
<organism evidence="1 2">
    <name type="scientific">Elysia crispata</name>
    <name type="common">lettuce slug</name>
    <dbReference type="NCBI Taxonomy" id="231223"/>
    <lineage>
        <taxon>Eukaryota</taxon>
        <taxon>Metazoa</taxon>
        <taxon>Spiralia</taxon>
        <taxon>Lophotrochozoa</taxon>
        <taxon>Mollusca</taxon>
        <taxon>Gastropoda</taxon>
        <taxon>Heterobranchia</taxon>
        <taxon>Euthyneura</taxon>
        <taxon>Panpulmonata</taxon>
        <taxon>Sacoglossa</taxon>
        <taxon>Placobranchoidea</taxon>
        <taxon>Plakobranchidae</taxon>
        <taxon>Elysia</taxon>
    </lineage>
</organism>
<dbReference type="AlphaFoldDB" id="A0AAE1AZH2"/>
<evidence type="ECO:0000313" key="1">
    <source>
        <dbReference type="EMBL" id="KAK3796989.1"/>
    </source>
</evidence>
<proteinExistence type="predicted"/>
<comment type="caution">
    <text evidence="1">The sequence shown here is derived from an EMBL/GenBank/DDBJ whole genome shotgun (WGS) entry which is preliminary data.</text>
</comment>
<dbReference type="Proteomes" id="UP001283361">
    <property type="component" value="Unassembled WGS sequence"/>
</dbReference>
<accession>A0AAE1AZH2</accession>
<evidence type="ECO:0000313" key="2">
    <source>
        <dbReference type="Proteomes" id="UP001283361"/>
    </source>
</evidence>
<keyword evidence="2" id="KW-1185">Reference proteome</keyword>